<reference evidence="2 3" key="1">
    <citation type="submission" date="2019-07" db="EMBL/GenBank/DDBJ databases">
        <title>Genomic Encyclopedia of Archaeal and Bacterial Type Strains, Phase II (KMG-II): from individual species to whole genera.</title>
        <authorList>
            <person name="Goeker M."/>
        </authorList>
    </citation>
    <scope>NUCLEOTIDE SEQUENCE [LARGE SCALE GENOMIC DNA]</scope>
    <source>
        <strain evidence="2 3">ATCC BAA-252</strain>
    </source>
</reference>
<comment type="caution">
    <text evidence="2">The sequence shown here is derived from an EMBL/GenBank/DDBJ whole genome shotgun (WGS) entry which is preliminary data.</text>
</comment>
<dbReference type="OrthoDB" id="8446788at2"/>
<keyword evidence="3" id="KW-1185">Reference proteome</keyword>
<accession>A0A562TH73</accession>
<evidence type="ECO:0000313" key="3">
    <source>
        <dbReference type="Proteomes" id="UP000320593"/>
    </source>
</evidence>
<dbReference type="Proteomes" id="UP000320593">
    <property type="component" value="Unassembled WGS sequence"/>
</dbReference>
<protein>
    <submittedName>
        <fullName evidence="2">Nucleotide-binding universal stress UspA family protein</fullName>
    </submittedName>
</protein>
<dbReference type="Pfam" id="PF00582">
    <property type="entry name" value="Usp"/>
    <property type="match status" value="1"/>
</dbReference>
<dbReference type="RefSeq" id="WP_145340039.1">
    <property type="nucleotide sequence ID" value="NZ_SMLY01000055.1"/>
</dbReference>
<name>A0A562TH73_9HYPH</name>
<dbReference type="InterPro" id="IPR006016">
    <property type="entry name" value="UspA"/>
</dbReference>
<dbReference type="InterPro" id="IPR014729">
    <property type="entry name" value="Rossmann-like_a/b/a_fold"/>
</dbReference>
<evidence type="ECO:0000259" key="1">
    <source>
        <dbReference type="Pfam" id="PF00582"/>
    </source>
</evidence>
<organism evidence="2 3">
    <name type="scientific">Roseibium hamelinense</name>
    <dbReference type="NCBI Taxonomy" id="150831"/>
    <lineage>
        <taxon>Bacteria</taxon>
        <taxon>Pseudomonadati</taxon>
        <taxon>Pseudomonadota</taxon>
        <taxon>Alphaproteobacteria</taxon>
        <taxon>Hyphomicrobiales</taxon>
        <taxon>Stappiaceae</taxon>
        <taxon>Roseibium</taxon>
    </lineage>
</organism>
<dbReference type="AlphaFoldDB" id="A0A562TH73"/>
<proteinExistence type="predicted"/>
<dbReference type="Gene3D" id="3.40.50.620">
    <property type="entry name" value="HUPs"/>
    <property type="match status" value="1"/>
</dbReference>
<dbReference type="SUPFAM" id="SSF52402">
    <property type="entry name" value="Adenine nucleotide alpha hydrolases-like"/>
    <property type="match status" value="1"/>
</dbReference>
<dbReference type="EMBL" id="VLLF01000001">
    <property type="protein sequence ID" value="TWI92488.1"/>
    <property type="molecule type" value="Genomic_DNA"/>
</dbReference>
<gene>
    <name evidence="2" type="ORF">JM93_00030</name>
</gene>
<dbReference type="CDD" id="cd00293">
    <property type="entry name" value="USP-like"/>
    <property type="match status" value="1"/>
</dbReference>
<evidence type="ECO:0000313" key="2">
    <source>
        <dbReference type="EMBL" id="TWI92488.1"/>
    </source>
</evidence>
<sequence length="145" mass="15533">MTGPILCLVDIAHAESGGALLRHAIDLFPERDIHVAYVMPYGFYSYVEPFVSEESQKAAAARAHDELGALVSGLRAELTLHVLRGGIGEQSLRLAAKLKASIIVLNAMRSESTHVTLGTHAAQIARHAECSVHLVRHQANAAGYG</sequence>
<feature type="domain" description="UspA" evidence="1">
    <location>
        <begin position="1"/>
        <end position="136"/>
    </location>
</feature>